<reference evidence="1" key="1">
    <citation type="journal article" date="2020" name="Nature">
        <title>Giant virus diversity and host interactions through global metagenomics.</title>
        <authorList>
            <person name="Schulz F."/>
            <person name="Roux S."/>
            <person name="Paez-Espino D."/>
            <person name="Jungbluth S."/>
            <person name="Walsh D.A."/>
            <person name="Denef V.J."/>
            <person name="McMahon K.D."/>
            <person name="Konstantinidis K.T."/>
            <person name="Eloe-Fadrosh E.A."/>
            <person name="Kyrpides N.C."/>
            <person name="Woyke T."/>
        </authorList>
    </citation>
    <scope>NUCLEOTIDE SEQUENCE</scope>
    <source>
        <strain evidence="1">GVMAG-S-ERX555931-87</strain>
    </source>
</reference>
<evidence type="ECO:0000313" key="1">
    <source>
        <dbReference type="EMBL" id="QHT36527.1"/>
    </source>
</evidence>
<dbReference type="EMBL" id="MN738744">
    <property type="protein sequence ID" value="QHT36527.1"/>
    <property type="molecule type" value="Genomic_DNA"/>
</dbReference>
<protein>
    <submittedName>
        <fullName evidence="1">Uncharacterized protein</fullName>
    </submittedName>
</protein>
<name>A0A6C0F474_9ZZZZ</name>
<sequence>MVDSKEYFLLANPYHIKSIEYDENIEVDLDEVIIDSIKDKYKDSLISIADEKQILKKIESLCIDCTIKNTVKEVIDTIISILILEPFDGRLLQKSSS</sequence>
<proteinExistence type="predicted"/>
<organism evidence="1">
    <name type="scientific">viral metagenome</name>
    <dbReference type="NCBI Taxonomy" id="1070528"/>
    <lineage>
        <taxon>unclassified sequences</taxon>
        <taxon>metagenomes</taxon>
        <taxon>organismal metagenomes</taxon>
    </lineage>
</organism>
<accession>A0A6C0F474</accession>
<dbReference type="AlphaFoldDB" id="A0A6C0F474"/>